<name>A0A8T0N0X1_PANVG</name>
<dbReference type="AlphaFoldDB" id="A0A8T0N0X1"/>
<accession>A0A8T0N0X1</accession>
<gene>
    <name evidence="2" type="ORF">PVAP13_9NG671100</name>
</gene>
<evidence type="ECO:0000313" key="2">
    <source>
        <dbReference type="EMBL" id="KAG2542002.1"/>
    </source>
</evidence>
<comment type="caution">
    <text evidence="2">The sequence shown here is derived from an EMBL/GenBank/DDBJ whole genome shotgun (WGS) entry which is preliminary data.</text>
</comment>
<feature type="region of interest" description="Disordered" evidence="1">
    <location>
        <begin position="194"/>
        <end position="225"/>
    </location>
</feature>
<keyword evidence="3" id="KW-1185">Reference proteome</keyword>
<proteinExistence type="predicted"/>
<reference evidence="2" key="1">
    <citation type="submission" date="2020-05" db="EMBL/GenBank/DDBJ databases">
        <title>WGS assembly of Panicum virgatum.</title>
        <authorList>
            <person name="Lovell J.T."/>
            <person name="Jenkins J."/>
            <person name="Shu S."/>
            <person name="Juenger T.E."/>
            <person name="Schmutz J."/>
        </authorList>
    </citation>
    <scope>NUCLEOTIDE SEQUENCE</scope>
    <source>
        <strain evidence="2">AP13</strain>
    </source>
</reference>
<evidence type="ECO:0000256" key="1">
    <source>
        <dbReference type="SAM" id="MobiDB-lite"/>
    </source>
</evidence>
<evidence type="ECO:0000313" key="3">
    <source>
        <dbReference type="Proteomes" id="UP000823388"/>
    </source>
</evidence>
<feature type="region of interest" description="Disordered" evidence="1">
    <location>
        <begin position="153"/>
        <end position="178"/>
    </location>
</feature>
<protein>
    <submittedName>
        <fullName evidence="2">Uncharacterized protein</fullName>
    </submittedName>
</protein>
<dbReference type="EMBL" id="CM029054">
    <property type="protein sequence ID" value="KAG2542002.1"/>
    <property type="molecule type" value="Genomic_DNA"/>
</dbReference>
<sequence>MGEVDLPPRRKGVLEVILTCPRMCGYAGPAWPRFCFVYVSFCGKVVGSAKMLPYELDEEDVDEDISERDIRRYVRAQAIKDIKRWSLPLRIPVVSGWTRESLDIHAERVDQDLRRRRGVVVTRGGPHTSVYTAVICRARVLLLDALVIGDADDDDDEEAEDRKRRRRGEVEERPSRVEGTLEFGKTVPLLDWELPVPRDADGKPRSVVRGSVDVRMNLRRPGYPT</sequence>
<dbReference type="Proteomes" id="UP000823388">
    <property type="component" value="Chromosome 9N"/>
</dbReference>
<organism evidence="2 3">
    <name type="scientific">Panicum virgatum</name>
    <name type="common">Blackwell switchgrass</name>
    <dbReference type="NCBI Taxonomy" id="38727"/>
    <lineage>
        <taxon>Eukaryota</taxon>
        <taxon>Viridiplantae</taxon>
        <taxon>Streptophyta</taxon>
        <taxon>Embryophyta</taxon>
        <taxon>Tracheophyta</taxon>
        <taxon>Spermatophyta</taxon>
        <taxon>Magnoliopsida</taxon>
        <taxon>Liliopsida</taxon>
        <taxon>Poales</taxon>
        <taxon>Poaceae</taxon>
        <taxon>PACMAD clade</taxon>
        <taxon>Panicoideae</taxon>
        <taxon>Panicodae</taxon>
        <taxon>Paniceae</taxon>
        <taxon>Panicinae</taxon>
        <taxon>Panicum</taxon>
        <taxon>Panicum sect. Hiantes</taxon>
    </lineage>
</organism>